<keyword evidence="1" id="KW-0472">Membrane</keyword>
<dbReference type="AlphaFoldDB" id="A0A382ZPL8"/>
<evidence type="ECO:0000256" key="1">
    <source>
        <dbReference type="SAM" id="Phobius"/>
    </source>
</evidence>
<protein>
    <submittedName>
        <fullName evidence="2">Uncharacterized protein</fullName>
    </submittedName>
</protein>
<accession>A0A382ZPL8</accession>
<keyword evidence="1" id="KW-1133">Transmembrane helix</keyword>
<keyword evidence="1" id="KW-0812">Transmembrane</keyword>
<proteinExistence type="predicted"/>
<dbReference type="EMBL" id="UINC01185369">
    <property type="protein sequence ID" value="SVD97035.1"/>
    <property type="molecule type" value="Genomic_DNA"/>
</dbReference>
<feature type="non-terminal residue" evidence="2">
    <location>
        <position position="48"/>
    </location>
</feature>
<feature type="transmembrane region" description="Helical" evidence="1">
    <location>
        <begin position="6"/>
        <end position="25"/>
    </location>
</feature>
<reference evidence="2" key="1">
    <citation type="submission" date="2018-05" db="EMBL/GenBank/DDBJ databases">
        <authorList>
            <person name="Lanie J.A."/>
            <person name="Ng W.-L."/>
            <person name="Kazmierczak K.M."/>
            <person name="Andrzejewski T.M."/>
            <person name="Davidsen T.M."/>
            <person name="Wayne K.J."/>
            <person name="Tettelin H."/>
            <person name="Glass J.I."/>
            <person name="Rusch D."/>
            <person name="Podicherti R."/>
            <person name="Tsui H.-C.T."/>
            <person name="Winkler M.E."/>
        </authorList>
    </citation>
    <scope>NUCLEOTIDE SEQUENCE</scope>
</reference>
<sequence length="48" mass="5220">MDTWVIAIIAMTVYLMFAFALGLLAGRGRSFFSVSEYAAADRGLGLFV</sequence>
<gene>
    <name evidence="2" type="ORF">METZ01_LOCUS449889</name>
</gene>
<evidence type="ECO:0000313" key="2">
    <source>
        <dbReference type="EMBL" id="SVD97035.1"/>
    </source>
</evidence>
<organism evidence="2">
    <name type="scientific">marine metagenome</name>
    <dbReference type="NCBI Taxonomy" id="408172"/>
    <lineage>
        <taxon>unclassified sequences</taxon>
        <taxon>metagenomes</taxon>
        <taxon>ecological metagenomes</taxon>
    </lineage>
</organism>
<name>A0A382ZPL8_9ZZZZ</name>